<evidence type="ECO:0000259" key="1">
    <source>
        <dbReference type="PROSITE" id="PS51352"/>
    </source>
</evidence>
<comment type="caution">
    <text evidence="2">The sequence shown here is derived from an EMBL/GenBank/DDBJ whole genome shotgun (WGS) entry which is preliminary data.</text>
</comment>
<evidence type="ECO:0000313" key="2">
    <source>
        <dbReference type="EMBL" id="CAK8986219.1"/>
    </source>
</evidence>
<sequence>MRRCRICSFLALSVCLSWKNCFMNLRREMLSVVCALSWTSPALANSIIKQMAGESRKLSDALKSGKPLVVDFAADWCPDCQQMAPVLLELKQQLGRDVEFVTLDVSYAAPGSTLPRSLENDLWAKRFGVDGLPHVAFIDSQHRVQTALVGDVPPNVVRADVEALIKGGELPFIMYDAFQGQNNILQ</sequence>
<dbReference type="PANTHER" id="PTHR47353">
    <property type="entry name" value="THIOREDOXIN-LIKE PROTEIN HCF164, CHLOROPLASTIC"/>
    <property type="match status" value="1"/>
</dbReference>
<dbReference type="InterPro" id="IPR036249">
    <property type="entry name" value="Thioredoxin-like_sf"/>
</dbReference>
<feature type="domain" description="Thioredoxin" evidence="1">
    <location>
        <begin position="29"/>
        <end position="166"/>
    </location>
</feature>
<dbReference type="InterPro" id="IPR013766">
    <property type="entry name" value="Thioredoxin_domain"/>
</dbReference>
<gene>
    <name evidence="2" type="ORF">CCMP2556_LOCUS436</name>
</gene>
<dbReference type="InterPro" id="IPR044241">
    <property type="entry name" value="TxlA/HCF164"/>
</dbReference>
<evidence type="ECO:0000313" key="3">
    <source>
        <dbReference type="Proteomes" id="UP001642484"/>
    </source>
</evidence>
<dbReference type="Proteomes" id="UP001642484">
    <property type="component" value="Unassembled WGS sequence"/>
</dbReference>
<reference evidence="2 3" key="1">
    <citation type="submission" date="2024-02" db="EMBL/GenBank/DDBJ databases">
        <authorList>
            <person name="Chen Y."/>
            <person name="Shah S."/>
            <person name="Dougan E. K."/>
            <person name="Thang M."/>
            <person name="Chan C."/>
        </authorList>
    </citation>
    <scope>NUCLEOTIDE SEQUENCE [LARGE SCALE GENOMIC DNA]</scope>
</reference>
<dbReference type="InterPro" id="IPR012336">
    <property type="entry name" value="Thioredoxin-like_fold"/>
</dbReference>
<proteinExistence type="predicted"/>
<dbReference type="PROSITE" id="PS51352">
    <property type="entry name" value="THIOREDOXIN_2"/>
    <property type="match status" value="1"/>
</dbReference>
<dbReference type="EMBL" id="CAXAMN010000081">
    <property type="protein sequence ID" value="CAK8986219.1"/>
    <property type="molecule type" value="Genomic_DNA"/>
</dbReference>
<protein>
    <recommendedName>
        <fullName evidence="1">Thioredoxin domain-containing protein</fullName>
    </recommendedName>
</protein>
<keyword evidence="3" id="KW-1185">Reference proteome</keyword>
<accession>A0ABP0H7L7</accession>
<dbReference type="PANTHER" id="PTHR47353:SF1">
    <property type="entry name" value="THIOREDOXIN-LIKE PROTEIN HCF164, CHLOROPLASTIC"/>
    <property type="match status" value="1"/>
</dbReference>
<name>A0ABP0H7L7_9DINO</name>
<dbReference type="Pfam" id="PF13098">
    <property type="entry name" value="Thioredoxin_2"/>
    <property type="match status" value="1"/>
</dbReference>
<dbReference type="Gene3D" id="3.40.30.10">
    <property type="entry name" value="Glutaredoxin"/>
    <property type="match status" value="1"/>
</dbReference>
<dbReference type="SUPFAM" id="SSF52833">
    <property type="entry name" value="Thioredoxin-like"/>
    <property type="match status" value="1"/>
</dbReference>
<organism evidence="2 3">
    <name type="scientific">Durusdinium trenchii</name>
    <dbReference type="NCBI Taxonomy" id="1381693"/>
    <lineage>
        <taxon>Eukaryota</taxon>
        <taxon>Sar</taxon>
        <taxon>Alveolata</taxon>
        <taxon>Dinophyceae</taxon>
        <taxon>Suessiales</taxon>
        <taxon>Symbiodiniaceae</taxon>
        <taxon>Durusdinium</taxon>
    </lineage>
</organism>